<evidence type="ECO:0000313" key="4">
    <source>
        <dbReference type="Proteomes" id="UP000199161"/>
    </source>
</evidence>
<dbReference type="Gene3D" id="3.40.50.620">
    <property type="entry name" value="HUPs"/>
    <property type="match status" value="1"/>
</dbReference>
<dbReference type="OrthoDB" id="105697at2157"/>
<dbReference type="PANTHER" id="PTHR46268">
    <property type="entry name" value="STRESS RESPONSE PROTEIN NHAX"/>
    <property type="match status" value="1"/>
</dbReference>
<gene>
    <name evidence="3" type="ORF">SAMN05444422_11223</name>
</gene>
<proteinExistence type="inferred from homology"/>
<dbReference type="SUPFAM" id="SSF52402">
    <property type="entry name" value="Adenine nucleotide alpha hydrolases-like"/>
    <property type="match status" value="2"/>
</dbReference>
<dbReference type="InterPro" id="IPR006015">
    <property type="entry name" value="Universal_stress_UspA"/>
</dbReference>
<dbReference type="CDD" id="cd00293">
    <property type="entry name" value="USP-like"/>
    <property type="match status" value="2"/>
</dbReference>
<dbReference type="Gene3D" id="3.40.50.12370">
    <property type="match status" value="1"/>
</dbReference>
<dbReference type="Proteomes" id="UP000199161">
    <property type="component" value="Unassembled WGS sequence"/>
</dbReference>
<dbReference type="InterPro" id="IPR014729">
    <property type="entry name" value="Rossmann-like_a/b/a_fold"/>
</dbReference>
<reference evidence="4" key="1">
    <citation type="submission" date="2016-10" db="EMBL/GenBank/DDBJ databases">
        <authorList>
            <person name="Varghese N."/>
            <person name="Submissions S."/>
        </authorList>
    </citation>
    <scope>NUCLEOTIDE SEQUENCE [LARGE SCALE GENOMIC DNA]</scope>
    <source>
        <strain evidence="4">DSM 13078</strain>
    </source>
</reference>
<feature type="domain" description="UspA" evidence="2">
    <location>
        <begin position="168"/>
        <end position="301"/>
    </location>
</feature>
<dbReference type="AlphaFoldDB" id="A0A1I1KMG7"/>
<accession>A0A1I1KMG7</accession>
<feature type="domain" description="UspA" evidence="2">
    <location>
        <begin position="6"/>
        <end position="151"/>
    </location>
</feature>
<dbReference type="EMBL" id="FOKW01000012">
    <property type="protein sequence ID" value="SFC61482.1"/>
    <property type="molecule type" value="Genomic_DNA"/>
</dbReference>
<organism evidence="3 4">
    <name type="scientific">Natronobacterium haloterrestre</name>
    <name type="common">Halobiforma haloterrestris</name>
    <dbReference type="NCBI Taxonomy" id="148448"/>
    <lineage>
        <taxon>Archaea</taxon>
        <taxon>Methanobacteriati</taxon>
        <taxon>Methanobacteriota</taxon>
        <taxon>Stenosarchaea group</taxon>
        <taxon>Halobacteria</taxon>
        <taxon>Halobacteriales</taxon>
        <taxon>Natrialbaceae</taxon>
        <taxon>Natronobacterium</taxon>
    </lineage>
</organism>
<dbReference type="InterPro" id="IPR006016">
    <property type="entry name" value="UspA"/>
</dbReference>
<dbReference type="PANTHER" id="PTHR46268:SF6">
    <property type="entry name" value="UNIVERSAL STRESS PROTEIN UP12"/>
    <property type="match status" value="1"/>
</dbReference>
<comment type="similarity">
    <text evidence="1">Belongs to the universal stress protein A family.</text>
</comment>
<sequence>MRDAIDSILLPTDGSENALVGAKRGLDVAVAADAEVHVHVLSVVDGSEFDGIGTLEDGTDEAGIREAAASEAETAVEAVAQRARERDAGLSVTTATEDGVPYRVIADYVAEAGIDAVAMGTKGQSGVRRVLLGSVTENVLRTVDVPVLAVPPTETETETSLTADTVDDVLLPTDGSEGAMAAVDWGVQTASAFDATVHALYSADTSHVPGNVAPDEILAGLEETGREVLDAVRDRAREAGVSVQGTVANGPPARVIRDYADDGIDLIAIGTHGRSGLERHLLGSVTESVVRSVDVPVWCVPLAARDDDA</sequence>
<dbReference type="PRINTS" id="PR01438">
    <property type="entry name" value="UNVRSLSTRESS"/>
</dbReference>
<dbReference type="Pfam" id="PF00582">
    <property type="entry name" value="Usp"/>
    <property type="match status" value="2"/>
</dbReference>
<keyword evidence="4" id="KW-1185">Reference proteome</keyword>
<name>A0A1I1KMG7_NATHA</name>
<evidence type="ECO:0000256" key="1">
    <source>
        <dbReference type="ARBA" id="ARBA00008791"/>
    </source>
</evidence>
<dbReference type="RefSeq" id="WP_089789542.1">
    <property type="nucleotide sequence ID" value="NZ_FOKW01000012.1"/>
</dbReference>
<protein>
    <submittedName>
        <fullName evidence="3">Nucleotide-binding universal stress protein, UspA family</fullName>
    </submittedName>
</protein>
<evidence type="ECO:0000259" key="2">
    <source>
        <dbReference type="Pfam" id="PF00582"/>
    </source>
</evidence>
<evidence type="ECO:0000313" key="3">
    <source>
        <dbReference type="EMBL" id="SFC61482.1"/>
    </source>
</evidence>